<evidence type="ECO:0000313" key="3">
    <source>
        <dbReference type="Proteomes" id="UP000078397"/>
    </source>
</evidence>
<comment type="caution">
    <text evidence="2">The sequence shown here is derived from an EMBL/GenBank/DDBJ whole genome shotgun (WGS) entry which is preliminary data.</text>
</comment>
<sequence length="285" mass="31729">MRSVKYHCAYWAIAITTAITYYTLTLTLGVPEVVFQVLLIPHSAFLIRLVLQGPSSEPWPRLYFVAVGILLISLGSLSKYFSIPTIEMEGPNRFVHSCLAFQVLGCLEAIRQNRHDIEPSNVGLIIGAPSRNLLFDTARHPTRRFASRVWRVTLWRSVISWSYLVVLIAVAVILDFFVKAYGPGVSCLSILTHHTTKWNEHLGSSALLFYIGAALADTAETIYLPILEYFNPSWAKVVQGQTPLLDPVWGWSVFSSEIAQTSVLMVAMLVSVSLRASREGSGSTR</sequence>
<keyword evidence="1" id="KW-1133">Transmembrane helix</keyword>
<feature type="transmembrane region" description="Helical" evidence="1">
    <location>
        <begin position="7"/>
        <end position="27"/>
    </location>
</feature>
<accession>A0A179F851</accession>
<dbReference type="AlphaFoldDB" id="A0A179F851"/>
<reference evidence="2 3" key="1">
    <citation type="journal article" date="2016" name="PLoS Pathog.">
        <title>Biosynthesis of antibiotic leucinostatins in bio-control fungus Purpureocillium lilacinum and their inhibition on phytophthora revealed by genome mining.</title>
        <authorList>
            <person name="Wang G."/>
            <person name="Liu Z."/>
            <person name="Lin R."/>
            <person name="Li E."/>
            <person name="Mao Z."/>
            <person name="Ling J."/>
            <person name="Yang Y."/>
            <person name="Yin W.B."/>
            <person name="Xie B."/>
        </authorList>
    </citation>
    <scope>NUCLEOTIDE SEQUENCE [LARGE SCALE GENOMIC DNA]</scope>
    <source>
        <strain evidence="2">170</strain>
    </source>
</reference>
<evidence type="ECO:0000313" key="2">
    <source>
        <dbReference type="EMBL" id="OAQ61612.1"/>
    </source>
</evidence>
<keyword evidence="1" id="KW-0812">Transmembrane</keyword>
<dbReference type="EMBL" id="LSBJ02000007">
    <property type="protein sequence ID" value="OAQ61612.1"/>
    <property type="molecule type" value="Genomic_DNA"/>
</dbReference>
<organism evidence="2 3">
    <name type="scientific">Pochonia chlamydosporia 170</name>
    <dbReference type="NCBI Taxonomy" id="1380566"/>
    <lineage>
        <taxon>Eukaryota</taxon>
        <taxon>Fungi</taxon>
        <taxon>Dikarya</taxon>
        <taxon>Ascomycota</taxon>
        <taxon>Pezizomycotina</taxon>
        <taxon>Sordariomycetes</taxon>
        <taxon>Hypocreomycetidae</taxon>
        <taxon>Hypocreales</taxon>
        <taxon>Clavicipitaceae</taxon>
        <taxon>Pochonia</taxon>
    </lineage>
</organism>
<feature type="transmembrane region" description="Helical" evidence="1">
    <location>
        <begin position="63"/>
        <end position="82"/>
    </location>
</feature>
<protein>
    <submittedName>
        <fullName evidence="2">Uncharacterized protein</fullName>
    </submittedName>
</protein>
<dbReference type="OrthoDB" id="4961272at2759"/>
<evidence type="ECO:0000256" key="1">
    <source>
        <dbReference type="SAM" id="Phobius"/>
    </source>
</evidence>
<dbReference type="Proteomes" id="UP000078397">
    <property type="component" value="Unassembled WGS sequence"/>
</dbReference>
<proteinExistence type="predicted"/>
<dbReference type="GeneID" id="28851960"/>
<feature type="transmembrane region" description="Helical" evidence="1">
    <location>
        <begin position="153"/>
        <end position="174"/>
    </location>
</feature>
<dbReference type="KEGG" id="pchm:VFPPC_09429"/>
<keyword evidence="1" id="KW-0472">Membrane</keyword>
<gene>
    <name evidence="2" type="ORF">VFPPC_09429</name>
</gene>
<name>A0A179F851_METCM</name>
<dbReference type="RefSeq" id="XP_018139316.1">
    <property type="nucleotide sequence ID" value="XM_018287966.1"/>
</dbReference>
<keyword evidence="3" id="KW-1185">Reference proteome</keyword>